<dbReference type="EMBL" id="JAEAOA010001214">
    <property type="protein sequence ID" value="KAK3594977.1"/>
    <property type="molecule type" value="Genomic_DNA"/>
</dbReference>
<organism evidence="2 3">
    <name type="scientific">Potamilus streckersoni</name>
    <dbReference type="NCBI Taxonomy" id="2493646"/>
    <lineage>
        <taxon>Eukaryota</taxon>
        <taxon>Metazoa</taxon>
        <taxon>Spiralia</taxon>
        <taxon>Lophotrochozoa</taxon>
        <taxon>Mollusca</taxon>
        <taxon>Bivalvia</taxon>
        <taxon>Autobranchia</taxon>
        <taxon>Heteroconchia</taxon>
        <taxon>Palaeoheterodonta</taxon>
        <taxon>Unionida</taxon>
        <taxon>Unionoidea</taxon>
        <taxon>Unionidae</taxon>
        <taxon>Ambleminae</taxon>
        <taxon>Lampsilini</taxon>
        <taxon>Potamilus</taxon>
    </lineage>
</organism>
<name>A0AAE0VZJ0_9BIVA</name>
<feature type="region of interest" description="Disordered" evidence="1">
    <location>
        <begin position="77"/>
        <end position="97"/>
    </location>
</feature>
<evidence type="ECO:0000256" key="1">
    <source>
        <dbReference type="SAM" id="MobiDB-lite"/>
    </source>
</evidence>
<dbReference type="AlphaFoldDB" id="A0AAE0VZJ0"/>
<gene>
    <name evidence="2" type="ORF">CHS0354_019900</name>
</gene>
<sequence length="118" mass="13550">MATRRLGVYIDETTEQRYATVLTCSAHYAPDKVPGYLEELLQRNYKHLNNYETQAFLEQLVKYQAVFSKSKDDIGPTASVAAPILQPPRRQPVGKREVEEQEIQKMLEQKIIEPTNSP</sequence>
<protein>
    <submittedName>
        <fullName evidence="2">Uncharacterized protein</fullName>
    </submittedName>
</protein>
<dbReference type="Proteomes" id="UP001195483">
    <property type="component" value="Unassembled WGS sequence"/>
</dbReference>
<evidence type="ECO:0000313" key="3">
    <source>
        <dbReference type="Proteomes" id="UP001195483"/>
    </source>
</evidence>
<accession>A0AAE0VZJ0</accession>
<dbReference type="InterPro" id="IPR043502">
    <property type="entry name" value="DNA/RNA_pol_sf"/>
</dbReference>
<evidence type="ECO:0000313" key="2">
    <source>
        <dbReference type="EMBL" id="KAK3594977.1"/>
    </source>
</evidence>
<proteinExistence type="predicted"/>
<reference evidence="2" key="3">
    <citation type="submission" date="2023-05" db="EMBL/GenBank/DDBJ databases">
        <authorList>
            <person name="Smith C.H."/>
        </authorList>
    </citation>
    <scope>NUCLEOTIDE SEQUENCE</scope>
    <source>
        <strain evidence="2">CHS0354</strain>
        <tissue evidence="2">Mantle</tissue>
    </source>
</reference>
<comment type="caution">
    <text evidence="2">The sequence shown here is derived from an EMBL/GenBank/DDBJ whole genome shotgun (WGS) entry which is preliminary data.</text>
</comment>
<keyword evidence="3" id="KW-1185">Reference proteome</keyword>
<reference evidence="2" key="1">
    <citation type="journal article" date="2021" name="Genome Biol. Evol.">
        <title>A High-Quality Reference Genome for a Parasitic Bivalve with Doubly Uniparental Inheritance (Bivalvia: Unionida).</title>
        <authorList>
            <person name="Smith C.H."/>
        </authorList>
    </citation>
    <scope>NUCLEOTIDE SEQUENCE</scope>
    <source>
        <strain evidence="2">CHS0354</strain>
    </source>
</reference>
<reference evidence="2" key="2">
    <citation type="journal article" date="2021" name="Genome Biol. Evol.">
        <title>Developing a high-quality reference genome for a parasitic bivalve with doubly uniparental inheritance (Bivalvia: Unionida).</title>
        <authorList>
            <person name="Smith C.H."/>
        </authorList>
    </citation>
    <scope>NUCLEOTIDE SEQUENCE</scope>
    <source>
        <strain evidence="2">CHS0354</strain>
        <tissue evidence="2">Mantle</tissue>
    </source>
</reference>
<dbReference type="SUPFAM" id="SSF56672">
    <property type="entry name" value="DNA/RNA polymerases"/>
    <property type="match status" value="1"/>
</dbReference>